<accession>A0AAD3DB49</accession>
<name>A0AAD3DB49_9STRA</name>
<feature type="region of interest" description="Disordered" evidence="1">
    <location>
        <begin position="279"/>
        <end position="302"/>
    </location>
</feature>
<keyword evidence="3" id="KW-1185">Reference proteome</keyword>
<protein>
    <recommendedName>
        <fullName evidence="4">BZIP domain-containing protein</fullName>
    </recommendedName>
</protein>
<dbReference type="Proteomes" id="UP001054902">
    <property type="component" value="Unassembled WGS sequence"/>
</dbReference>
<feature type="compositionally biased region" description="Basic and acidic residues" evidence="1">
    <location>
        <begin position="196"/>
        <end position="220"/>
    </location>
</feature>
<organism evidence="2 3">
    <name type="scientific">Chaetoceros tenuissimus</name>
    <dbReference type="NCBI Taxonomy" id="426638"/>
    <lineage>
        <taxon>Eukaryota</taxon>
        <taxon>Sar</taxon>
        <taxon>Stramenopiles</taxon>
        <taxon>Ochrophyta</taxon>
        <taxon>Bacillariophyta</taxon>
        <taxon>Coscinodiscophyceae</taxon>
        <taxon>Chaetocerotophycidae</taxon>
        <taxon>Chaetocerotales</taxon>
        <taxon>Chaetocerotaceae</taxon>
        <taxon>Chaetoceros</taxon>
    </lineage>
</organism>
<feature type="compositionally biased region" description="Basic and acidic residues" evidence="1">
    <location>
        <begin position="83"/>
        <end position="92"/>
    </location>
</feature>
<feature type="region of interest" description="Disordered" evidence="1">
    <location>
        <begin position="1"/>
        <end position="50"/>
    </location>
</feature>
<comment type="caution">
    <text evidence="2">The sequence shown here is derived from an EMBL/GenBank/DDBJ whole genome shotgun (WGS) entry which is preliminary data.</text>
</comment>
<dbReference type="CDD" id="cd14686">
    <property type="entry name" value="bZIP"/>
    <property type="match status" value="1"/>
</dbReference>
<evidence type="ECO:0000313" key="2">
    <source>
        <dbReference type="EMBL" id="GFH59725.1"/>
    </source>
</evidence>
<feature type="compositionally biased region" description="Basic and acidic residues" evidence="1">
    <location>
        <begin position="282"/>
        <end position="291"/>
    </location>
</feature>
<dbReference type="AlphaFoldDB" id="A0AAD3DB49"/>
<reference evidence="2 3" key="1">
    <citation type="journal article" date="2021" name="Sci. Rep.">
        <title>The genome of the diatom Chaetoceros tenuissimus carries an ancient integrated fragment of an extant virus.</title>
        <authorList>
            <person name="Hongo Y."/>
            <person name="Kimura K."/>
            <person name="Takaki Y."/>
            <person name="Yoshida Y."/>
            <person name="Baba S."/>
            <person name="Kobayashi G."/>
            <person name="Nagasaki K."/>
            <person name="Hano T."/>
            <person name="Tomaru Y."/>
        </authorList>
    </citation>
    <scope>NUCLEOTIDE SEQUENCE [LARGE SCALE GENOMIC DNA]</scope>
    <source>
        <strain evidence="2 3">NIES-3715</strain>
    </source>
</reference>
<evidence type="ECO:0008006" key="4">
    <source>
        <dbReference type="Google" id="ProtNLM"/>
    </source>
</evidence>
<feature type="compositionally biased region" description="Polar residues" evidence="1">
    <location>
        <begin position="93"/>
        <end position="110"/>
    </location>
</feature>
<evidence type="ECO:0000256" key="1">
    <source>
        <dbReference type="SAM" id="MobiDB-lite"/>
    </source>
</evidence>
<dbReference type="EMBL" id="BLLK01000069">
    <property type="protein sequence ID" value="GFH59725.1"/>
    <property type="molecule type" value="Genomic_DNA"/>
</dbReference>
<feature type="compositionally biased region" description="Basic and acidic residues" evidence="1">
    <location>
        <begin position="166"/>
        <end position="182"/>
    </location>
</feature>
<gene>
    <name evidence="2" type="ORF">CTEN210_16201</name>
</gene>
<proteinExistence type="predicted"/>
<feature type="compositionally biased region" description="Basic and acidic residues" evidence="1">
    <location>
        <begin position="24"/>
        <end position="48"/>
    </location>
</feature>
<feature type="compositionally biased region" description="Basic and acidic residues" evidence="1">
    <location>
        <begin position="1"/>
        <end position="11"/>
    </location>
</feature>
<feature type="region of interest" description="Disordered" evidence="1">
    <location>
        <begin position="63"/>
        <end position="235"/>
    </location>
</feature>
<sequence length="302" mass="33325">MTTGQQKDEKITQNSAEEEVPLTADEHKGGDKEHSESLATHSIDKSDGADQDGYILKVSHEAATQEVGSIMKGRTSCPITTTHTEKNPRKNSSDFANTTISMSTNTSALSGSDEGKKEDYGATSSLLDEDEDAARRRGPPPEDVFAAVEDVDADAEGGRVTSNNSAEHDNNEPDSCPLKDSDVVVTEQARDAAVVDNKEDKADHKRIERNMRERMRAKERAKLKREKNKDMSDEIQKLQKENAQLKIKIQLLFDELSTLVPREKVEIVRQSLLVCDQAVKQQDPEGGDKLPELNLPSLGNNK</sequence>
<evidence type="ECO:0000313" key="3">
    <source>
        <dbReference type="Proteomes" id="UP001054902"/>
    </source>
</evidence>